<dbReference type="SUPFAM" id="SSF46785">
    <property type="entry name" value="Winged helix' DNA-binding domain"/>
    <property type="match status" value="1"/>
</dbReference>
<organism evidence="6 7">
    <name type="scientific">Sphingobium baderi</name>
    <dbReference type="NCBI Taxonomy" id="1332080"/>
    <lineage>
        <taxon>Bacteria</taxon>
        <taxon>Pseudomonadati</taxon>
        <taxon>Pseudomonadota</taxon>
        <taxon>Alphaproteobacteria</taxon>
        <taxon>Sphingomonadales</taxon>
        <taxon>Sphingomonadaceae</taxon>
        <taxon>Sphingobium</taxon>
    </lineage>
</organism>
<dbReference type="Gene3D" id="1.10.10.10">
    <property type="entry name" value="Winged helix-like DNA-binding domain superfamily/Winged helix DNA-binding domain"/>
    <property type="match status" value="1"/>
</dbReference>
<dbReference type="InterPro" id="IPR005119">
    <property type="entry name" value="LysR_subst-bd"/>
</dbReference>
<proteinExistence type="inferred from homology"/>
<sequence>MDLRNLRHLVALSRRLSFSRAADDLGLSQSALTRSIQSLERQAGMRLFDRGRGGVSLTSQGHVVVERANALLTQADDFERQLRHTARGEEGRVSFGMAPLPAWTLLPTLLSESLQAFPALTNEVVVRNVEALWPLLLAGDIEFFVSAEGQAPDAPRVRAETLGHFPVTLIVRAAHPLLKEDCPDQEFPVLLSSRATANMAIFDNLRKWAAGPPHVVEDYATLVMLTKSTDAIWVSSAYSVARDLEAKRLHALDRLGTGTPQSFRMVIYSLDRRSQSPGMLRVKQAFRQQIQGLRNALSTSSSGTR</sequence>
<dbReference type="InterPro" id="IPR036390">
    <property type="entry name" value="WH_DNA-bd_sf"/>
</dbReference>
<dbReference type="KEGG" id="sbd:ATN00_09140"/>
<dbReference type="Pfam" id="PF03466">
    <property type="entry name" value="LysR_substrate"/>
    <property type="match status" value="1"/>
</dbReference>
<dbReference type="FunFam" id="1.10.10.10:FF:000001">
    <property type="entry name" value="LysR family transcriptional regulator"/>
    <property type="match status" value="1"/>
</dbReference>
<dbReference type="InterPro" id="IPR036388">
    <property type="entry name" value="WH-like_DNA-bd_sf"/>
</dbReference>
<dbReference type="STRING" id="1332080.ATN00_09140"/>
<dbReference type="Gene3D" id="3.40.190.10">
    <property type="entry name" value="Periplasmic binding protein-like II"/>
    <property type="match status" value="2"/>
</dbReference>
<keyword evidence="2" id="KW-0805">Transcription regulation</keyword>
<dbReference type="GO" id="GO:0003700">
    <property type="term" value="F:DNA-binding transcription factor activity"/>
    <property type="evidence" value="ECO:0007669"/>
    <property type="project" value="InterPro"/>
</dbReference>
<evidence type="ECO:0000256" key="3">
    <source>
        <dbReference type="ARBA" id="ARBA00023125"/>
    </source>
</evidence>
<dbReference type="EMBL" id="CP013264">
    <property type="protein sequence ID" value="ALR20447.1"/>
    <property type="molecule type" value="Genomic_DNA"/>
</dbReference>
<gene>
    <name evidence="6" type="ORF">ATN00_09140</name>
</gene>
<protein>
    <recommendedName>
        <fullName evidence="5">HTH lysR-type domain-containing protein</fullName>
    </recommendedName>
</protein>
<feature type="domain" description="HTH lysR-type" evidence="5">
    <location>
        <begin position="1"/>
        <end position="58"/>
    </location>
</feature>
<dbReference type="Proteomes" id="UP000056968">
    <property type="component" value="Chromosome"/>
</dbReference>
<dbReference type="AlphaFoldDB" id="A0A0S3EYH3"/>
<evidence type="ECO:0000259" key="5">
    <source>
        <dbReference type="PROSITE" id="PS50931"/>
    </source>
</evidence>
<dbReference type="PANTHER" id="PTHR30126">
    <property type="entry name" value="HTH-TYPE TRANSCRIPTIONAL REGULATOR"/>
    <property type="match status" value="1"/>
</dbReference>
<evidence type="ECO:0000256" key="1">
    <source>
        <dbReference type="ARBA" id="ARBA00009437"/>
    </source>
</evidence>
<dbReference type="OrthoDB" id="7809623at2"/>
<dbReference type="PANTHER" id="PTHR30126:SF98">
    <property type="entry name" value="HTH-TYPE TRANSCRIPTIONAL ACTIVATOR BAUR"/>
    <property type="match status" value="1"/>
</dbReference>
<evidence type="ECO:0000313" key="6">
    <source>
        <dbReference type="EMBL" id="ALR20447.1"/>
    </source>
</evidence>
<reference evidence="6 7" key="1">
    <citation type="submission" date="2015-11" db="EMBL/GenBank/DDBJ databases">
        <title>A Two-component Flavoprotein Monooxygenase System MeaXY Responsible for para-Hydroxylation of 2-Methyl-6-ethylaniline and 2,6-Diethylaniline in Sphingobium baderi DE-13.</title>
        <authorList>
            <person name="Cheng M."/>
            <person name="Meng Q."/>
            <person name="Yang Y."/>
            <person name="Chu C."/>
            <person name="Yan X."/>
            <person name="He J."/>
            <person name="Li S."/>
        </authorList>
    </citation>
    <scope>NUCLEOTIDE SEQUENCE [LARGE SCALE GENOMIC DNA]</scope>
    <source>
        <strain evidence="6 7">DE-13</strain>
    </source>
</reference>
<dbReference type="PROSITE" id="PS50931">
    <property type="entry name" value="HTH_LYSR"/>
    <property type="match status" value="1"/>
</dbReference>
<comment type="similarity">
    <text evidence="1">Belongs to the LysR transcriptional regulatory family.</text>
</comment>
<dbReference type="SUPFAM" id="SSF53850">
    <property type="entry name" value="Periplasmic binding protein-like II"/>
    <property type="match status" value="1"/>
</dbReference>
<evidence type="ECO:0000313" key="7">
    <source>
        <dbReference type="Proteomes" id="UP000056968"/>
    </source>
</evidence>
<dbReference type="GO" id="GO:0000976">
    <property type="term" value="F:transcription cis-regulatory region binding"/>
    <property type="evidence" value="ECO:0007669"/>
    <property type="project" value="TreeGrafter"/>
</dbReference>
<dbReference type="Pfam" id="PF00126">
    <property type="entry name" value="HTH_1"/>
    <property type="match status" value="1"/>
</dbReference>
<evidence type="ECO:0000256" key="4">
    <source>
        <dbReference type="ARBA" id="ARBA00023163"/>
    </source>
</evidence>
<evidence type="ECO:0000256" key="2">
    <source>
        <dbReference type="ARBA" id="ARBA00023015"/>
    </source>
</evidence>
<name>A0A0S3EYH3_9SPHN</name>
<keyword evidence="3" id="KW-0238">DNA-binding</keyword>
<keyword evidence="4" id="KW-0804">Transcription</keyword>
<dbReference type="PRINTS" id="PR00039">
    <property type="entry name" value="HTHLYSR"/>
</dbReference>
<keyword evidence="7" id="KW-1185">Reference proteome</keyword>
<dbReference type="InterPro" id="IPR000847">
    <property type="entry name" value="LysR_HTH_N"/>
</dbReference>
<accession>A0A0S3EYH3</accession>